<feature type="region of interest" description="Disordered" evidence="2">
    <location>
        <begin position="1"/>
        <end position="20"/>
    </location>
</feature>
<dbReference type="OrthoDB" id="6581240at2759"/>
<dbReference type="Proteomes" id="UP000325440">
    <property type="component" value="Unassembled WGS sequence"/>
</dbReference>
<evidence type="ECO:0000313" key="4">
    <source>
        <dbReference type="Proteomes" id="UP000325440"/>
    </source>
</evidence>
<feature type="coiled-coil region" evidence="1">
    <location>
        <begin position="138"/>
        <end position="165"/>
    </location>
</feature>
<evidence type="ECO:0000256" key="1">
    <source>
        <dbReference type="SAM" id="Coils"/>
    </source>
</evidence>
<keyword evidence="4" id="KW-1185">Reference proteome</keyword>
<evidence type="ECO:0000256" key="2">
    <source>
        <dbReference type="SAM" id="MobiDB-lite"/>
    </source>
</evidence>
<evidence type="ECO:0000313" key="3">
    <source>
        <dbReference type="EMBL" id="VVC37385.1"/>
    </source>
</evidence>
<feature type="compositionally biased region" description="Low complexity" evidence="2">
    <location>
        <begin position="7"/>
        <end position="17"/>
    </location>
</feature>
<accession>A0A5E4N0P1</accession>
<proteinExistence type="predicted"/>
<keyword evidence="1" id="KW-0175">Coiled coil</keyword>
<dbReference type="EMBL" id="CABPRJ010001446">
    <property type="protein sequence ID" value="VVC37385.1"/>
    <property type="molecule type" value="Genomic_DNA"/>
</dbReference>
<reference evidence="3 4" key="1">
    <citation type="submission" date="2019-08" db="EMBL/GenBank/DDBJ databases">
        <authorList>
            <person name="Alioto T."/>
            <person name="Alioto T."/>
            <person name="Gomez Garrido J."/>
        </authorList>
    </citation>
    <scope>NUCLEOTIDE SEQUENCE [LARGE SCALE GENOMIC DNA]</scope>
</reference>
<sequence length="254" mass="29026">MDHSFSSDHNAASSSSDTGARSQIGVLEKTTIMTDSYSLLDVLAKLKDQVRLMALRVSKLDQYVNFVKNPVHSVEPQEMLKLKQNVINGLTHLVENTKPLSYPCYQSLSSVKLLETFEKVSSECVLLLNDIKQDNENIIKSTDRLNNLSIQMKDFQQEIEKIINENVISTEIEEAVALEFKECRSDMYTLLSQLDPSSKLKQIMSLLVECSNRDEHAWVNIEDMPDLVSQCYLLKKKGFVLQNEQNKNLFKLNF</sequence>
<organism evidence="3 4">
    <name type="scientific">Cinara cedri</name>
    <dbReference type="NCBI Taxonomy" id="506608"/>
    <lineage>
        <taxon>Eukaryota</taxon>
        <taxon>Metazoa</taxon>
        <taxon>Ecdysozoa</taxon>
        <taxon>Arthropoda</taxon>
        <taxon>Hexapoda</taxon>
        <taxon>Insecta</taxon>
        <taxon>Pterygota</taxon>
        <taxon>Neoptera</taxon>
        <taxon>Paraneoptera</taxon>
        <taxon>Hemiptera</taxon>
        <taxon>Sternorrhyncha</taxon>
        <taxon>Aphidomorpha</taxon>
        <taxon>Aphidoidea</taxon>
        <taxon>Aphididae</taxon>
        <taxon>Lachninae</taxon>
        <taxon>Cinara</taxon>
    </lineage>
</organism>
<gene>
    <name evidence="3" type="ORF">CINCED_3A019041</name>
</gene>
<name>A0A5E4N0P1_9HEMI</name>
<protein>
    <submittedName>
        <fullName evidence="3">Uncharacterized protein</fullName>
    </submittedName>
</protein>
<dbReference type="AlphaFoldDB" id="A0A5E4N0P1"/>